<reference evidence="1" key="2">
    <citation type="submission" date="2025-08" db="UniProtKB">
        <authorList>
            <consortium name="Ensembl"/>
        </authorList>
    </citation>
    <scope>IDENTIFICATION</scope>
</reference>
<dbReference type="SMART" id="SM00368">
    <property type="entry name" value="LRR_RI"/>
    <property type="match status" value="3"/>
</dbReference>
<keyword evidence="2" id="KW-1185">Reference proteome</keyword>
<protein>
    <submittedName>
        <fullName evidence="1">Uncharacterized protein</fullName>
    </submittedName>
</protein>
<dbReference type="PANTHER" id="PTHR46984">
    <property type="entry name" value="LEUCINE-RICH REPEAT-CONTAINING PROTEIN 71"/>
    <property type="match status" value="1"/>
</dbReference>
<reference evidence="1" key="3">
    <citation type="submission" date="2025-09" db="UniProtKB">
        <authorList>
            <consortium name="Ensembl"/>
        </authorList>
    </citation>
    <scope>IDENTIFICATION</scope>
</reference>
<dbReference type="InterPro" id="IPR001611">
    <property type="entry name" value="Leu-rich_rpt"/>
</dbReference>
<organism evidence="1 2">
    <name type="scientific">Sphaeramia orbicularis</name>
    <name type="common">orbiculate cardinalfish</name>
    <dbReference type="NCBI Taxonomy" id="375764"/>
    <lineage>
        <taxon>Eukaryota</taxon>
        <taxon>Metazoa</taxon>
        <taxon>Chordata</taxon>
        <taxon>Craniata</taxon>
        <taxon>Vertebrata</taxon>
        <taxon>Euteleostomi</taxon>
        <taxon>Actinopterygii</taxon>
        <taxon>Neopterygii</taxon>
        <taxon>Teleostei</taxon>
        <taxon>Neoteleostei</taxon>
        <taxon>Acanthomorphata</taxon>
        <taxon>Gobiaria</taxon>
        <taxon>Kurtiformes</taxon>
        <taxon>Apogonoidei</taxon>
        <taxon>Apogonidae</taxon>
        <taxon>Apogoninae</taxon>
        <taxon>Sphaeramia</taxon>
    </lineage>
</organism>
<dbReference type="InParanoid" id="A0A672YVE0"/>
<sequence length="247" mass="27355">MSTVPELQCIGNLEMDFARLCALLEVRHIPSQVNTSPHWSKPCLQVELESDDPLSAKSLNISGWKIDEQIFRVLEKMLPSMSRLQSLHFWQARLTDQMVGSLVNTVSLCSSLRVVLLEGNPLPKQSYHLLLCEDSIVTHLSLRNNRIGDDGAHLIGSALSTTRSANRNLLSLNLAFNSIGDAGAAYIAQGLRLNRALLFLSLSNNHIGDSGAAHLATILGEFTLTHEEIVERRKLLLERRESVSVKV</sequence>
<dbReference type="PANTHER" id="PTHR46984:SF1">
    <property type="entry name" value="LEUCINE-RICH REPEAT-CONTAINING PROTEIN 71"/>
    <property type="match status" value="1"/>
</dbReference>
<dbReference type="Proteomes" id="UP000472271">
    <property type="component" value="Chromosome 11"/>
</dbReference>
<dbReference type="FunCoup" id="A0A672YVE0">
    <property type="interactions" value="206"/>
</dbReference>
<dbReference type="SUPFAM" id="SSF52047">
    <property type="entry name" value="RNI-like"/>
    <property type="match status" value="1"/>
</dbReference>
<evidence type="ECO:0000313" key="1">
    <source>
        <dbReference type="Ensembl" id="ENSSORP00005008437.1"/>
    </source>
</evidence>
<accession>A0A672YVE0</accession>
<dbReference type="InterPro" id="IPR053040">
    <property type="entry name" value="LRR-containing_protein_71"/>
</dbReference>
<evidence type="ECO:0000313" key="2">
    <source>
        <dbReference type="Proteomes" id="UP000472271"/>
    </source>
</evidence>
<dbReference type="Gene3D" id="3.80.10.10">
    <property type="entry name" value="Ribonuclease Inhibitor"/>
    <property type="match status" value="2"/>
</dbReference>
<reference evidence="1" key="1">
    <citation type="submission" date="2019-06" db="EMBL/GenBank/DDBJ databases">
        <authorList>
            <consortium name="Wellcome Sanger Institute Data Sharing"/>
        </authorList>
    </citation>
    <scope>NUCLEOTIDE SEQUENCE [LARGE SCALE GENOMIC DNA]</scope>
</reference>
<name>A0A672YVE0_9TELE</name>
<proteinExistence type="predicted"/>
<dbReference type="InterPro" id="IPR032675">
    <property type="entry name" value="LRR_dom_sf"/>
</dbReference>
<dbReference type="Pfam" id="PF13516">
    <property type="entry name" value="LRR_6"/>
    <property type="match status" value="3"/>
</dbReference>
<dbReference type="AlphaFoldDB" id="A0A672YVE0"/>
<dbReference type="Ensembl" id="ENSSORT00005008731.1">
    <property type="protein sequence ID" value="ENSSORP00005008437.1"/>
    <property type="gene ID" value="ENSSORG00005004686.1"/>
</dbReference>